<evidence type="ECO:0000313" key="2">
    <source>
        <dbReference type="Proteomes" id="UP000887013"/>
    </source>
</evidence>
<feature type="non-terminal residue" evidence="1">
    <location>
        <position position="1"/>
    </location>
</feature>
<proteinExistence type="predicted"/>
<keyword evidence="2" id="KW-1185">Reference proteome</keyword>
<protein>
    <submittedName>
        <fullName evidence="1">Uncharacterized protein</fullName>
    </submittedName>
</protein>
<name>A0A8X6UJ71_NEPPI</name>
<evidence type="ECO:0000313" key="1">
    <source>
        <dbReference type="EMBL" id="GFU20398.1"/>
    </source>
</evidence>
<dbReference type="Proteomes" id="UP000887013">
    <property type="component" value="Unassembled WGS sequence"/>
</dbReference>
<accession>A0A8X6UJ71</accession>
<dbReference type="EMBL" id="BMAW01127271">
    <property type="protein sequence ID" value="GFU20398.1"/>
    <property type="molecule type" value="Genomic_DNA"/>
</dbReference>
<dbReference type="AlphaFoldDB" id="A0A8X6UJ71"/>
<gene>
    <name evidence="1" type="ORF">NPIL_503601</name>
</gene>
<organism evidence="1 2">
    <name type="scientific">Nephila pilipes</name>
    <name type="common">Giant wood spider</name>
    <name type="synonym">Nephila maculata</name>
    <dbReference type="NCBI Taxonomy" id="299642"/>
    <lineage>
        <taxon>Eukaryota</taxon>
        <taxon>Metazoa</taxon>
        <taxon>Ecdysozoa</taxon>
        <taxon>Arthropoda</taxon>
        <taxon>Chelicerata</taxon>
        <taxon>Arachnida</taxon>
        <taxon>Araneae</taxon>
        <taxon>Araneomorphae</taxon>
        <taxon>Entelegynae</taxon>
        <taxon>Araneoidea</taxon>
        <taxon>Nephilidae</taxon>
        <taxon>Nephila</taxon>
    </lineage>
</organism>
<comment type="caution">
    <text evidence="1">The sequence shown here is derived from an EMBL/GenBank/DDBJ whole genome shotgun (WGS) entry which is preliminary data.</text>
</comment>
<reference evidence="1" key="1">
    <citation type="submission" date="2020-08" db="EMBL/GenBank/DDBJ databases">
        <title>Multicomponent nature underlies the extraordinary mechanical properties of spider dragline silk.</title>
        <authorList>
            <person name="Kono N."/>
            <person name="Nakamura H."/>
            <person name="Mori M."/>
            <person name="Yoshida Y."/>
            <person name="Ohtoshi R."/>
            <person name="Malay A.D."/>
            <person name="Moran D.A.P."/>
            <person name="Tomita M."/>
            <person name="Numata K."/>
            <person name="Arakawa K."/>
        </authorList>
    </citation>
    <scope>NUCLEOTIDE SEQUENCE</scope>
</reference>
<sequence length="35" mass="3988">FENDENDDDVKDNSFAPLHLQHDSLSEEVSIVSEI</sequence>